<gene>
    <name evidence="2" type="ORF">TVY486_0300980</name>
</gene>
<dbReference type="EMBL" id="HE573019">
    <property type="protein sequence ID" value="CCC46906.1"/>
    <property type="molecule type" value="Genomic_DNA"/>
</dbReference>
<dbReference type="Gene3D" id="3.40.140.10">
    <property type="entry name" value="Cytidine Deaminase, domain 2"/>
    <property type="match status" value="1"/>
</dbReference>
<dbReference type="Pfam" id="PF01398">
    <property type="entry name" value="JAB"/>
    <property type="match status" value="1"/>
</dbReference>
<accession>G0TSH9</accession>
<evidence type="ECO:0000259" key="1">
    <source>
        <dbReference type="Pfam" id="PF01398"/>
    </source>
</evidence>
<evidence type="ECO:0000313" key="2">
    <source>
        <dbReference type="EMBL" id="CCC46906.1"/>
    </source>
</evidence>
<feature type="domain" description="JAB1/MPN/MOV34 metalloenzyme" evidence="1">
    <location>
        <begin position="8"/>
        <end position="91"/>
    </location>
</feature>
<sequence length="160" mass="17787">MHEGKGADTFALSPYVAAGIIEHAKRLNCSAGYLVGDRSEGQVHVKDYIPCTHTNAEALLEEEFRKKMKAHLDIKKLSSPGVSILGWYAAGAPREGEVEAFNKWCMAPYVHFLQRNSLMVIAHVARTSLACYVKNFRCFQIALRFLNASINIVLVFSVSL</sequence>
<dbReference type="VEuPathDB" id="TriTrypDB:TvY486_0300980"/>
<protein>
    <recommendedName>
        <fullName evidence="1">JAB1/MPN/MOV34 metalloenzyme domain-containing protein</fullName>
    </recommendedName>
</protein>
<dbReference type="AlphaFoldDB" id="G0TSH9"/>
<proteinExistence type="predicted"/>
<dbReference type="InterPro" id="IPR000555">
    <property type="entry name" value="JAMM/MPN+_dom"/>
</dbReference>
<dbReference type="GO" id="GO:0008237">
    <property type="term" value="F:metallopeptidase activity"/>
    <property type="evidence" value="ECO:0007669"/>
    <property type="project" value="InterPro"/>
</dbReference>
<name>G0TSH9_TRYVY</name>
<organism evidence="2">
    <name type="scientific">Trypanosoma vivax (strain Y486)</name>
    <dbReference type="NCBI Taxonomy" id="1055687"/>
    <lineage>
        <taxon>Eukaryota</taxon>
        <taxon>Discoba</taxon>
        <taxon>Euglenozoa</taxon>
        <taxon>Kinetoplastea</taxon>
        <taxon>Metakinetoplastina</taxon>
        <taxon>Trypanosomatida</taxon>
        <taxon>Trypanosomatidae</taxon>
        <taxon>Trypanosoma</taxon>
        <taxon>Duttonella</taxon>
    </lineage>
</organism>
<reference evidence="2" key="1">
    <citation type="journal article" date="2012" name="Proc. Natl. Acad. Sci. U.S.A.">
        <title>Antigenic diversity is generated by distinct evolutionary mechanisms in African trypanosome species.</title>
        <authorList>
            <person name="Jackson A.P."/>
            <person name="Berry A."/>
            <person name="Aslett M."/>
            <person name="Allison H.C."/>
            <person name="Burton P."/>
            <person name="Vavrova-Anderson J."/>
            <person name="Brown R."/>
            <person name="Browne H."/>
            <person name="Corton N."/>
            <person name="Hauser H."/>
            <person name="Gamble J."/>
            <person name="Gilderthorp R."/>
            <person name="Marcello L."/>
            <person name="McQuillan J."/>
            <person name="Otto T.D."/>
            <person name="Quail M.A."/>
            <person name="Sanders M.J."/>
            <person name="van Tonder A."/>
            <person name="Ginger M.L."/>
            <person name="Field M.C."/>
            <person name="Barry J.D."/>
            <person name="Hertz-Fowler C."/>
            <person name="Berriman M."/>
        </authorList>
    </citation>
    <scope>NUCLEOTIDE SEQUENCE</scope>
    <source>
        <strain evidence="2">Y486</strain>
    </source>
</reference>